<dbReference type="AlphaFoldDB" id="A0A9P6M646"/>
<feature type="domain" description="Catalase core" evidence="1">
    <location>
        <begin position="36"/>
        <end position="374"/>
    </location>
</feature>
<dbReference type="PANTHER" id="PTHR36195">
    <property type="entry name" value="DOMAIN PROTEIN, PUTATIVE (AFU_ORTHOLOGUE AFUA_5G01990)-RELATED-RELATED"/>
    <property type="match status" value="1"/>
</dbReference>
<proteinExistence type="predicted"/>
<dbReference type="PANTHER" id="PTHR36195:SF4">
    <property type="entry name" value="DOMAIN PROTEIN, PUTATIVE (AFU_ORTHOLOGUE AFUA_5G01990)-RELATED"/>
    <property type="match status" value="1"/>
</dbReference>
<dbReference type="CDD" id="cd08152">
    <property type="entry name" value="y4iL_like"/>
    <property type="match status" value="1"/>
</dbReference>
<dbReference type="PROSITE" id="PS51402">
    <property type="entry name" value="CATALASE_3"/>
    <property type="match status" value="1"/>
</dbReference>
<dbReference type="InterPro" id="IPR020835">
    <property type="entry name" value="Catalase_sf"/>
</dbReference>
<organism evidence="2 3">
    <name type="scientific">Mortierella alpina</name>
    <name type="common">Oleaginous fungus</name>
    <name type="synonym">Mortierella renispora</name>
    <dbReference type="NCBI Taxonomy" id="64518"/>
    <lineage>
        <taxon>Eukaryota</taxon>
        <taxon>Fungi</taxon>
        <taxon>Fungi incertae sedis</taxon>
        <taxon>Mucoromycota</taxon>
        <taxon>Mortierellomycotina</taxon>
        <taxon>Mortierellomycetes</taxon>
        <taxon>Mortierellales</taxon>
        <taxon>Mortierellaceae</taxon>
        <taxon>Mortierella</taxon>
    </lineage>
</organism>
<name>A0A9P6M646_MORAP</name>
<dbReference type="SUPFAM" id="SSF56634">
    <property type="entry name" value="Heme-dependent catalase-like"/>
    <property type="match status" value="1"/>
</dbReference>
<keyword evidence="3" id="KW-1185">Reference proteome</keyword>
<accession>A0A9P6M646</accession>
<evidence type="ECO:0000259" key="1">
    <source>
        <dbReference type="SMART" id="SM01060"/>
    </source>
</evidence>
<dbReference type="GO" id="GO:0004096">
    <property type="term" value="F:catalase activity"/>
    <property type="evidence" value="ECO:0007669"/>
    <property type="project" value="InterPro"/>
</dbReference>
<dbReference type="GO" id="GO:0006979">
    <property type="term" value="P:response to oxidative stress"/>
    <property type="evidence" value="ECO:0007669"/>
    <property type="project" value="InterPro"/>
</dbReference>
<dbReference type="InterPro" id="IPR018028">
    <property type="entry name" value="Catalase"/>
</dbReference>
<dbReference type="EMBL" id="JAAAHY010000089">
    <property type="protein sequence ID" value="KAF9967274.1"/>
    <property type="molecule type" value="Genomic_DNA"/>
</dbReference>
<protein>
    <recommendedName>
        <fullName evidence="1">Catalase core domain-containing protein</fullName>
    </recommendedName>
</protein>
<comment type="caution">
    <text evidence="2">The sequence shown here is derived from an EMBL/GenBank/DDBJ whole genome shotgun (WGS) entry which is preliminary data.</text>
</comment>
<dbReference type="Gene3D" id="2.40.180.10">
    <property type="entry name" value="Catalase core domain"/>
    <property type="match status" value="1"/>
</dbReference>
<dbReference type="InterPro" id="IPR011614">
    <property type="entry name" value="Catalase_core"/>
</dbReference>
<dbReference type="Pfam" id="PF00199">
    <property type="entry name" value="Catalase"/>
    <property type="match status" value="1"/>
</dbReference>
<reference evidence="2" key="1">
    <citation type="journal article" date="2020" name="Fungal Divers.">
        <title>Resolving the Mortierellaceae phylogeny through synthesis of multi-gene phylogenetics and phylogenomics.</title>
        <authorList>
            <person name="Vandepol N."/>
            <person name="Liber J."/>
            <person name="Desiro A."/>
            <person name="Na H."/>
            <person name="Kennedy M."/>
            <person name="Barry K."/>
            <person name="Grigoriev I.V."/>
            <person name="Miller A.N."/>
            <person name="O'Donnell K."/>
            <person name="Stajich J.E."/>
            <person name="Bonito G."/>
        </authorList>
    </citation>
    <scope>NUCLEOTIDE SEQUENCE</scope>
    <source>
        <strain evidence="2">CK1249</strain>
    </source>
</reference>
<evidence type="ECO:0000313" key="2">
    <source>
        <dbReference type="EMBL" id="KAF9967274.1"/>
    </source>
</evidence>
<sequence>MRLALLIFQRTPPISRNLHHAFFLNRVVTTTKNMSTTSSAQDVPFPPIDEGLGERLQPNEPQLVTEMADTIESTIRHRDQPGSAHRDVHAKATGILKAKFSVLENIPPQFAKGVFVPGKTYDAIVRFSNASGEAHQSDTHQDGRGFAIKILDVPGPKLLESDKDAKTQDFVMINHPFFFTNDSKAYVDVLRKSSSSNPLDKLTLPFSLGLRGTINAGILATGKITNPLQIQYFSAVPYQLGLGQERQAVKYSIQPVSAQKDPMPHEPTADYLHEAVKKTLSQGEVQFKFMVQPKVNEHMNVEDSTTAWCEKESPFQQIATITFPPQDVDSEELVKLGERLSFNPWHSLAEHKPLGAMNRARKVVYERISRVRDNMNSVPREEPK</sequence>
<dbReference type="GO" id="GO:0020037">
    <property type="term" value="F:heme binding"/>
    <property type="evidence" value="ECO:0007669"/>
    <property type="project" value="InterPro"/>
</dbReference>
<evidence type="ECO:0000313" key="3">
    <source>
        <dbReference type="Proteomes" id="UP000738359"/>
    </source>
</evidence>
<dbReference type="SMART" id="SM01060">
    <property type="entry name" value="Catalase"/>
    <property type="match status" value="1"/>
</dbReference>
<dbReference type="OrthoDB" id="3358373at2759"/>
<gene>
    <name evidence="2" type="ORF">BGZ70_010151</name>
</gene>
<dbReference type="Proteomes" id="UP000738359">
    <property type="component" value="Unassembled WGS sequence"/>
</dbReference>